<evidence type="ECO:0000256" key="1">
    <source>
        <dbReference type="SAM" id="SignalP"/>
    </source>
</evidence>
<sequence length="90" mass="9962">MKKIATVLFTAMMLASSYASAESICKAGRIDKIESDPSGNLLVSIVDNTYVFNQKEFFSIIYSVFNSNRNFIIYGNGCVNGMVATRFAVR</sequence>
<evidence type="ECO:0000313" key="2">
    <source>
        <dbReference type="EMBL" id="PCE24617.1"/>
    </source>
</evidence>
<dbReference type="AlphaFoldDB" id="A0A2A4EVB7"/>
<accession>A0A2A4EVB7</accession>
<reference evidence="2 3" key="1">
    <citation type="submission" date="2017-01" db="EMBL/GenBank/DDBJ databases">
        <title>Whole-Genome Shotgun Sequencing of Two beta-Proteobacterial Species in Search of the Bulgecin Biosynthetic Cluster.</title>
        <authorList>
            <person name="Horsman M.E."/>
            <person name="Marous D.R."/>
            <person name="Li R."/>
            <person name="Oliver R.A."/>
            <person name="Byun B."/>
            <person name="Emrich S.J."/>
            <person name="Boggess B."/>
            <person name="Townsend C.A."/>
            <person name="Mobashery S."/>
        </authorList>
    </citation>
    <scope>NUCLEOTIDE SEQUENCE [LARGE SCALE GENOMIC DNA]</scope>
    <source>
        <strain evidence="2 3">ATCC 31433</strain>
    </source>
</reference>
<name>A0A2A4EVB7_9BURK</name>
<gene>
    <name evidence="2" type="ORF">BZL54_32925</name>
</gene>
<feature type="chain" id="PRO_5012110490" evidence="1">
    <location>
        <begin position="22"/>
        <end position="90"/>
    </location>
</feature>
<proteinExistence type="predicted"/>
<comment type="caution">
    <text evidence="2">The sequence shown here is derived from an EMBL/GenBank/DDBJ whole genome shotgun (WGS) entry which is preliminary data.</text>
</comment>
<dbReference type="EMBL" id="MTZU01000120">
    <property type="protein sequence ID" value="PCE24617.1"/>
    <property type="molecule type" value="Genomic_DNA"/>
</dbReference>
<dbReference type="Proteomes" id="UP000217994">
    <property type="component" value="Unassembled WGS sequence"/>
</dbReference>
<protein>
    <submittedName>
        <fullName evidence="2">Uncharacterized protein</fullName>
    </submittedName>
</protein>
<evidence type="ECO:0000313" key="3">
    <source>
        <dbReference type="Proteomes" id="UP000217994"/>
    </source>
</evidence>
<organism evidence="2 3">
    <name type="scientific">Burkholderia ubonensis subsp. mesacidophila</name>
    <dbReference type="NCBI Taxonomy" id="265293"/>
    <lineage>
        <taxon>Bacteria</taxon>
        <taxon>Pseudomonadati</taxon>
        <taxon>Pseudomonadota</taxon>
        <taxon>Betaproteobacteria</taxon>
        <taxon>Burkholderiales</taxon>
        <taxon>Burkholderiaceae</taxon>
        <taxon>Burkholderia</taxon>
        <taxon>Burkholderia cepacia complex</taxon>
    </lineage>
</organism>
<keyword evidence="1" id="KW-0732">Signal</keyword>
<feature type="signal peptide" evidence="1">
    <location>
        <begin position="1"/>
        <end position="21"/>
    </location>
</feature>